<gene>
    <name evidence="1" type="ORF">ENN90_03085</name>
</gene>
<dbReference type="PANTHER" id="PTHR35810:SF1">
    <property type="entry name" value="CYTOPLASMIC PROTEIN"/>
    <property type="match status" value="1"/>
</dbReference>
<dbReference type="EMBL" id="DSDK01000173">
    <property type="protein sequence ID" value="HDR50592.1"/>
    <property type="molecule type" value="Genomic_DNA"/>
</dbReference>
<dbReference type="PANTHER" id="PTHR35810">
    <property type="entry name" value="CYTOPLASMIC PROTEIN-RELATED"/>
    <property type="match status" value="1"/>
</dbReference>
<reference evidence="1" key="1">
    <citation type="journal article" date="2020" name="mSystems">
        <title>Genome- and Community-Level Interaction Insights into Carbon Utilization and Element Cycling Functions of Hydrothermarchaeota in Hydrothermal Sediment.</title>
        <authorList>
            <person name="Zhou Z."/>
            <person name="Liu Y."/>
            <person name="Xu W."/>
            <person name="Pan J."/>
            <person name="Luo Z.H."/>
            <person name="Li M."/>
        </authorList>
    </citation>
    <scope>NUCLEOTIDE SEQUENCE [LARGE SCALE GENOMIC DNA]</scope>
    <source>
        <strain evidence="1">SpSt-1217</strain>
    </source>
</reference>
<accession>A0A831LG14</accession>
<dbReference type="PIRSF" id="PIRSF015268">
    <property type="entry name" value="Virulence_RhuM"/>
    <property type="match status" value="1"/>
</dbReference>
<dbReference type="Pfam" id="PF13310">
    <property type="entry name" value="Virulence_RhuM"/>
    <property type="match status" value="1"/>
</dbReference>
<name>A0A831LG14_9BACT</name>
<organism evidence="1">
    <name type="scientific">Mariniphaga anaerophila</name>
    <dbReference type="NCBI Taxonomy" id="1484053"/>
    <lineage>
        <taxon>Bacteria</taxon>
        <taxon>Pseudomonadati</taxon>
        <taxon>Bacteroidota</taxon>
        <taxon>Bacteroidia</taxon>
        <taxon>Marinilabiliales</taxon>
        <taxon>Prolixibacteraceae</taxon>
        <taxon>Mariniphaga</taxon>
    </lineage>
</organism>
<dbReference type="InterPro" id="IPR011204">
    <property type="entry name" value="Virulence_RhuM-like"/>
</dbReference>
<evidence type="ECO:0000313" key="1">
    <source>
        <dbReference type="EMBL" id="HDR50592.1"/>
    </source>
</evidence>
<dbReference type="AlphaFoldDB" id="A0A831LG14"/>
<protein>
    <submittedName>
        <fullName evidence="1">Cell filamentation protein Fic</fullName>
    </submittedName>
</protein>
<comment type="caution">
    <text evidence="1">The sequence shown here is derived from an EMBL/GenBank/DDBJ whole genome shotgun (WGS) entry which is preliminary data.</text>
</comment>
<dbReference type="Proteomes" id="UP000886047">
    <property type="component" value="Unassembled WGS sequence"/>
</dbReference>
<sequence>MTNSEIILYTTPQGDIKIEVFLQDETVWLTQRAMGELFGVVKSTISEHLTNIYKSGELEKEATVRKIRTVQNESGREVSRKLEFYNLDAIISVGYRVNSHQATQFRIWATKTLKEFIIKGFVLDDERLKQGKKLFGKDYFDELLERIREIRASERRFYQKITDIYSECSIDYQPNAEITRTFYKTVQNKLHWAITGQTAAEIISSRAKAELPNMGLTAWKNSPKGKILKSDVSVAKNYLNKKEIDELNRVVTMYLDYAENQAARQISMRMKDWVEKLDAFLQFYDYSVLKNAGKISGEVAKQLAIGEFEKFRVIQDENYESDFDKEIKRIKGE</sequence>
<proteinExistence type="predicted"/>